<dbReference type="PaxDb" id="4113-PGSC0003DMT400035619"/>
<name>M1B2K1_SOLTU</name>
<dbReference type="AlphaFoldDB" id="M1B2K1"/>
<dbReference type="HOGENOM" id="CLU_2727181_0_0_1"/>
<feature type="chain" id="PRO_5004011878" evidence="1">
    <location>
        <begin position="39"/>
        <end position="72"/>
    </location>
</feature>
<protein>
    <submittedName>
        <fullName evidence="2">Uncharacterized protein</fullName>
    </submittedName>
</protein>
<organism evidence="2 3">
    <name type="scientific">Solanum tuberosum</name>
    <name type="common">Potato</name>
    <dbReference type="NCBI Taxonomy" id="4113"/>
    <lineage>
        <taxon>Eukaryota</taxon>
        <taxon>Viridiplantae</taxon>
        <taxon>Streptophyta</taxon>
        <taxon>Embryophyta</taxon>
        <taxon>Tracheophyta</taxon>
        <taxon>Spermatophyta</taxon>
        <taxon>Magnoliopsida</taxon>
        <taxon>eudicotyledons</taxon>
        <taxon>Gunneridae</taxon>
        <taxon>Pentapetalae</taxon>
        <taxon>asterids</taxon>
        <taxon>lamiids</taxon>
        <taxon>Solanales</taxon>
        <taxon>Solanaceae</taxon>
        <taxon>Solanoideae</taxon>
        <taxon>Solaneae</taxon>
        <taxon>Solanum</taxon>
    </lineage>
</organism>
<dbReference type="Proteomes" id="UP000011115">
    <property type="component" value="Unassembled WGS sequence"/>
</dbReference>
<keyword evidence="3" id="KW-1185">Reference proteome</keyword>
<reference evidence="2" key="2">
    <citation type="submission" date="2015-06" db="UniProtKB">
        <authorList>
            <consortium name="EnsemblPlants"/>
        </authorList>
    </citation>
    <scope>IDENTIFICATION</scope>
    <source>
        <strain evidence="2">DM1-3 516 R44</strain>
    </source>
</reference>
<sequence>MCVSDSPKGVYFWRIRHGLKLLCMVIVNSVTNCTVGEAHEVPDTSSYIIVSQIEGHELKPPLPSMFSVDGYD</sequence>
<evidence type="ECO:0000256" key="1">
    <source>
        <dbReference type="SAM" id="SignalP"/>
    </source>
</evidence>
<keyword evidence="1" id="KW-0732">Signal</keyword>
<accession>M1B2K1</accession>
<dbReference type="InParanoid" id="M1B2K1"/>
<evidence type="ECO:0000313" key="2">
    <source>
        <dbReference type="EnsemblPlants" id="PGSC0003DMT400035619"/>
    </source>
</evidence>
<feature type="signal peptide" evidence="1">
    <location>
        <begin position="1"/>
        <end position="38"/>
    </location>
</feature>
<evidence type="ECO:0000313" key="3">
    <source>
        <dbReference type="Proteomes" id="UP000011115"/>
    </source>
</evidence>
<proteinExistence type="predicted"/>
<reference evidence="3" key="1">
    <citation type="journal article" date="2011" name="Nature">
        <title>Genome sequence and analysis of the tuber crop potato.</title>
        <authorList>
            <consortium name="The Potato Genome Sequencing Consortium"/>
        </authorList>
    </citation>
    <scope>NUCLEOTIDE SEQUENCE [LARGE SCALE GENOMIC DNA]</scope>
    <source>
        <strain evidence="3">cv. DM1-3 516 R44</strain>
    </source>
</reference>
<dbReference type="EnsemblPlants" id="PGSC0003DMT400035619">
    <property type="protein sequence ID" value="PGSC0003DMT400035619"/>
    <property type="gene ID" value="PGSC0003DMG400013700"/>
</dbReference>
<dbReference type="Gramene" id="PGSC0003DMT400035619">
    <property type="protein sequence ID" value="PGSC0003DMT400035619"/>
    <property type="gene ID" value="PGSC0003DMG400013700"/>
</dbReference>